<dbReference type="RefSeq" id="WP_181032212.1">
    <property type="nucleotide sequence ID" value="NZ_CP076456.1"/>
</dbReference>
<dbReference type="InterPro" id="IPR014747">
    <property type="entry name" value="Bac_photo_RC_H_C"/>
</dbReference>
<evidence type="ECO:0000313" key="3">
    <source>
        <dbReference type="Proteomes" id="UP000680588"/>
    </source>
</evidence>
<dbReference type="Gene3D" id="3.90.50.10">
    <property type="entry name" value="Photosynthetic Reaction Center, subunit H, domain 2"/>
    <property type="match status" value="1"/>
</dbReference>
<accession>A0A975S4R0</accession>
<sequence>MADEFVLHELQGSTVWAKDGERLGLVGQVHLDRATGVPEWITVALGLFEARQHFVPLAGARRDDDDIYVNYSRQVVDDSPQVDPDGALSPAEETLLTDYYKDF</sequence>
<dbReference type="Proteomes" id="UP000680588">
    <property type="component" value="Chromosome"/>
</dbReference>
<dbReference type="KEGG" id="asun:KG104_16285"/>
<dbReference type="InterPro" id="IPR011033">
    <property type="entry name" value="PRC_barrel-like_sf"/>
</dbReference>
<reference evidence="2" key="1">
    <citation type="submission" date="2021-06" db="EMBL/GenBank/DDBJ databases">
        <title>Novel species in genus Arthrobacter.</title>
        <authorList>
            <person name="Zhang G."/>
        </authorList>
    </citation>
    <scope>NUCLEOTIDE SEQUENCE</scope>
    <source>
        <strain evidence="2">Zg-ZUI122</strain>
    </source>
</reference>
<dbReference type="Pfam" id="PF05239">
    <property type="entry name" value="PRC"/>
    <property type="match status" value="1"/>
</dbReference>
<proteinExistence type="predicted"/>
<dbReference type="EMBL" id="CP076456">
    <property type="protein sequence ID" value="QWQ35980.1"/>
    <property type="molecule type" value="Genomic_DNA"/>
</dbReference>
<organism evidence="2 3">
    <name type="scientific">Arthrobacter sunyaminii</name>
    <dbReference type="NCBI Taxonomy" id="2816859"/>
    <lineage>
        <taxon>Bacteria</taxon>
        <taxon>Bacillati</taxon>
        <taxon>Actinomycetota</taxon>
        <taxon>Actinomycetes</taxon>
        <taxon>Micrococcales</taxon>
        <taxon>Micrococcaceae</taxon>
        <taxon>Arthrobacter</taxon>
    </lineage>
</organism>
<dbReference type="SUPFAM" id="SSF50346">
    <property type="entry name" value="PRC-barrel domain"/>
    <property type="match status" value="1"/>
</dbReference>
<gene>
    <name evidence="2" type="ORF">KG104_16285</name>
</gene>
<name>A0A975S4R0_9MICC</name>
<keyword evidence="3" id="KW-1185">Reference proteome</keyword>
<feature type="domain" description="PRC-barrel" evidence="1">
    <location>
        <begin position="3"/>
        <end position="73"/>
    </location>
</feature>
<dbReference type="GO" id="GO:0030077">
    <property type="term" value="C:plasma membrane light-harvesting complex"/>
    <property type="evidence" value="ECO:0007669"/>
    <property type="project" value="InterPro"/>
</dbReference>
<dbReference type="GO" id="GO:0019684">
    <property type="term" value="P:photosynthesis, light reaction"/>
    <property type="evidence" value="ECO:0007669"/>
    <property type="project" value="InterPro"/>
</dbReference>
<dbReference type="AlphaFoldDB" id="A0A975S4R0"/>
<protein>
    <submittedName>
        <fullName evidence="2">PRC-barrel domain-containing protein</fullName>
    </submittedName>
</protein>
<evidence type="ECO:0000259" key="1">
    <source>
        <dbReference type="Pfam" id="PF05239"/>
    </source>
</evidence>
<evidence type="ECO:0000313" key="2">
    <source>
        <dbReference type="EMBL" id="QWQ35980.1"/>
    </source>
</evidence>
<dbReference type="InterPro" id="IPR027275">
    <property type="entry name" value="PRC-brl_dom"/>
</dbReference>